<keyword evidence="2" id="KW-0812">Transmembrane</keyword>
<organism evidence="3 4">
    <name type="scientific">Pycnococcus provasolii</name>
    <dbReference type="NCBI Taxonomy" id="41880"/>
    <lineage>
        <taxon>Eukaryota</taxon>
        <taxon>Viridiplantae</taxon>
        <taxon>Chlorophyta</taxon>
        <taxon>Pseudoscourfieldiophyceae</taxon>
        <taxon>Pseudoscourfieldiales</taxon>
        <taxon>Pycnococcaceae</taxon>
        <taxon>Pycnococcus</taxon>
    </lineage>
</organism>
<dbReference type="EMBL" id="BNJQ01000039">
    <property type="protein sequence ID" value="GHP12208.1"/>
    <property type="molecule type" value="Genomic_DNA"/>
</dbReference>
<evidence type="ECO:0000256" key="1">
    <source>
        <dbReference type="SAM" id="MobiDB-lite"/>
    </source>
</evidence>
<evidence type="ECO:0000313" key="4">
    <source>
        <dbReference type="Proteomes" id="UP000660262"/>
    </source>
</evidence>
<gene>
    <name evidence="3" type="ORF">PPROV_001093600</name>
</gene>
<name>A0A830HYW9_9CHLO</name>
<dbReference type="AlphaFoldDB" id="A0A830HYW9"/>
<keyword evidence="2" id="KW-0472">Membrane</keyword>
<comment type="caution">
    <text evidence="3">The sequence shown here is derived from an EMBL/GenBank/DDBJ whole genome shotgun (WGS) entry which is preliminary data.</text>
</comment>
<feature type="compositionally biased region" description="Low complexity" evidence="1">
    <location>
        <begin position="8"/>
        <end position="19"/>
    </location>
</feature>
<keyword evidence="2" id="KW-1133">Transmembrane helix</keyword>
<evidence type="ECO:0000313" key="3">
    <source>
        <dbReference type="EMBL" id="GHP12208.1"/>
    </source>
</evidence>
<keyword evidence="4" id="KW-1185">Reference proteome</keyword>
<sequence>MITASLKARPAGTPGAAAGQEQLQGRRVKASRLLLGQRPHAGAAYFQKPREAAFNGTSLAAGCCLLLVLLLLAVAVAVAVALTLDSEWLRKVSDEWFNKLGDDKQEVMKHFKGATFTFMTGEEAYDVITTQALEKRAPLENVNKHGQGVFVDNEYVEM</sequence>
<proteinExistence type="predicted"/>
<dbReference type="Proteomes" id="UP000660262">
    <property type="component" value="Unassembled WGS sequence"/>
</dbReference>
<feature type="transmembrane region" description="Helical" evidence="2">
    <location>
        <begin position="59"/>
        <end position="84"/>
    </location>
</feature>
<accession>A0A830HYW9</accession>
<reference evidence="3" key="1">
    <citation type="submission" date="2020-10" db="EMBL/GenBank/DDBJ databases">
        <title>Unveiling of a novel bifunctional photoreceptor, Dualchrome1, isolated from a cosmopolitan green alga.</title>
        <authorList>
            <person name="Suzuki S."/>
            <person name="Kawachi M."/>
        </authorList>
    </citation>
    <scope>NUCLEOTIDE SEQUENCE</scope>
    <source>
        <strain evidence="3">NIES 2893</strain>
    </source>
</reference>
<protein>
    <submittedName>
        <fullName evidence="3">Uncharacterized protein</fullName>
    </submittedName>
</protein>
<feature type="region of interest" description="Disordered" evidence="1">
    <location>
        <begin position="1"/>
        <end position="22"/>
    </location>
</feature>
<evidence type="ECO:0000256" key="2">
    <source>
        <dbReference type="SAM" id="Phobius"/>
    </source>
</evidence>